<name>A5IZQ7_9BBAC</name>
<keyword evidence="3" id="KW-1185">Reference proteome</keyword>
<dbReference type="RefSeq" id="YP_001257006.1">
    <property type="nucleotide sequence ID" value="NC_009503.1"/>
</dbReference>
<keyword evidence="1" id="KW-1133">Transmembrane helix</keyword>
<protein>
    <submittedName>
        <fullName evidence="2">Uncharacterized protein</fullName>
    </submittedName>
</protein>
<dbReference type="GeneID" id="5184234"/>
<evidence type="ECO:0000313" key="2">
    <source>
        <dbReference type="EMBL" id="ABQ51998.1"/>
    </source>
</evidence>
<dbReference type="EMBL" id="DQ288858">
    <property type="protein sequence ID" value="ABQ51998.1"/>
    <property type="molecule type" value="Genomic_DNA"/>
</dbReference>
<reference evidence="2 3" key="1">
    <citation type="journal article" date="2008" name="J. Microbiol.">
        <title>Molecular and phylogenetic characterization of Spodoptera litura granulovirus.</title>
        <authorList>
            <person name="Wang Y."/>
            <person name="Choi J.Y."/>
            <person name="Roh J.Y."/>
            <person name="Woo S.D."/>
            <person name="Jin B.R."/>
            <person name="Je Y.H."/>
        </authorList>
    </citation>
    <scope>NUCLEOTIDE SEQUENCE [LARGE SCALE GENOMIC DNA]</scope>
    <source>
        <strain evidence="2">SlGV-K1</strain>
    </source>
</reference>
<accession>A5IZQ7</accession>
<gene>
    <name evidence="2" type="primary">orf55</name>
    <name evidence="2" type="ORF">SlGVgp055</name>
</gene>
<feature type="transmembrane region" description="Helical" evidence="1">
    <location>
        <begin position="37"/>
        <end position="53"/>
    </location>
</feature>
<evidence type="ECO:0000256" key="1">
    <source>
        <dbReference type="SAM" id="Phobius"/>
    </source>
</evidence>
<keyword evidence="1" id="KW-0472">Membrane</keyword>
<dbReference type="KEGG" id="vg:5184234"/>
<organism evidence="2 3">
    <name type="scientific">Spodoptera litura granulovirus</name>
    <dbReference type="NCBI Taxonomy" id="359919"/>
    <lineage>
        <taxon>Viruses</taxon>
        <taxon>Viruses incertae sedis</taxon>
        <taxon>Naldaviricetes</taxon>
        <taxon>Lefavirales</taxon>
        <taxon>Baculoviridae</taxon>
        <taxon>Betabaculovirus</taxon>
        <taxon>Betabaculovirus spliturae</taxon>
    </lineage>
</organism>
<proteinExistence type="predicted"/>
<keyword evidence="1" id="KW-0812">Transmembrane</keyword>
<sequence length="76" mass="8467">MAHHKYRCFGMVSERCDGAALVRGIGDRGGRGTGPGFTFRFLLFVQCFIWFFMKDDDSICNSSLVLALSSLMTYGT</sequence>
<evidence type="ECO:0000313" key="3">
    <source>
        <dbReference type="Proteomes" id="UP000202782"/>
    </source>
</evidence>
<dbReference type="Proteomes" id="UP000202782">
    <property type="component" value="Segment"/>
</dbReference>